<dbReference type="EMBL" id="JAVDSG010000001">
    <property type="protein sequence ID" value="MDR6595209.1"/>
    <property type="molecule type" value="Genomic_DNA"/>
</dbReference>
<feature type="domain" description="HTH tetR-type" evidence="3">
    <location>
        <begin position="17"/>
        <end position="76"/>
    </location>
</feature>
<dbReference type="InterPro" id="IPR001647">
    <property type="entry name" value="HTH_TetR"/>
</dbReference>
<keyword evidence="5" id="KW-1185">Reference proteome</keyword>
<gene>
    <name evidence="4" type="ORF">J2S66_003593</name>
</gene>
<keyword evidence="1 2" id="KW-0238">DNA-binding</keyword>
<protein>
    <submittedName>
        <fullName evidence="4">AcrR family transcriptional regulator</fullName>
    </submittedName>
</protein>
<accession>A0ABU1PYI3</accession>
<sequence>MPLPRSPIRAPHRSDARRNRAAIMRAAGEQVALGRPMPSLRQLADATGLGQATVYQHFSDRRALLLAVTREQVGVLRRAAERDADDPAAFRALLHAVLVHQVSMRPLVDELRRLPRPDQLGQVRGLLDALRVPFARSQAAGHLKGDVVLDDLPIVFTMLQAAVDSAPDPGTARRAIPVLLDGLFHARS</sequence>
<dbReference type="PROSITE" id="PS50977">
    <property type="entry name" value="HTH_TETR_2"/>
    <property type="match status" value="1"/>
</dbReference>
<organism evidence="4 5">
    <name type="scientific">Saccharothrix longispora</name>
    <dbReference type="NCBI Taxonomy" id="33920"/>
    <lineage>
        <taxon>Bacteria</taxon>
        <taxon>Bacillati</taxon>
        <taxon>Actinomycetota</taxon>
        <taxon>Actinomycetes</taxon>
        <taxon>Pseudonocardiales</taxon>
        <taxon>Pseudonocardiaceae</taxon>
        <taxon>Saccharothrix</taxon>
    </lineage>
</organism>
<evidence type="ECO:0000259" key="3">
    <source>
        <dbReference type="PROSITE" id="PS50977"/>
    </source>
</evidence>
<dbReference type="Pfam" id="PF00440">
    <property type="entry name" value="TetR_N"/>
    <property type="match status" value="1"/>
</dbReference>
<feature type="DNA-binding region" description="H-T-H motif" evidence="2">
    <location>
        <begin position="39"/>
        <end position="58"/>
    </location>
</feature>
<dbReference type="InterPro" id="IPR036271">
    <property type="entry name" value="Tet_transcr_reg_TetR-rel_C_sf"/>
</dbReference>
<dbReference type="SUPFAM" id="SSF48498">
    <property type="entry name" value="Tetracyclin repressor-like, C-terminal domain"/>
    <property type="match status" value="1"/>
</dbReference>
<evidence type="ECO:0000313" key="5">
    <source>
        <dbReference type="Proteomes" id="UP001268819"/>
    </source>
</evidence>
<comment type="caution">
    <text evidence="4">The sequence shown here is derived from an EMBL/GenBank/DDBJ whole genome shotgun (WGS) entry which is preliminary data.</text>
</comment>
<evidence type="ECO:0000313" key="4">
    <source>
        <dbReference type="EMBL" id="MDR6595209.1"/>
    </source>
</evidence>
<reference evidence="4 5" key="1">
    <citation type="submission" date="2023-07" db="EMBL/GenBank/DDBJ databases">
        <title>Sequencing the genomes of 1000 actinobacteria strains.</title>
        <authorList>
            <person name="Klenk H.-P."/>
        </authorList>
    </citation>
    <scope>NUCLEOTIDE SEQUENCE [LARGE SCALE GENOMIC DNA]</scope>
    <source>
        <strain evidence="4 5">DSM 43749</strain>
    </source>
</reference>
<evidence type="ECO:0000256" key="2">
    <source>
        <dbReference type="PROSITE-ProRule" id="PRU00335"/>
    </source>
</evidence>
<proteinExistence type="predicted"/>
<name>A0ABU1PYI3_9PSEU</name>
<dbReference type="InterPro" id="IPR009057">
    <property type="entry name" value="Homeodomain-like_sf"/>
</dbReference>
<evidence type="ECO:0000256" key="1">
    <source>
        <dbReference type="ARBA" id="ARBA00023125"/>
    </source>
</evidence>
<dbReference type="SUPFAM" id="SSF46689">
    <property type="entry name" value="Homeodomain-like"/>
    <property type="match status" value="1"/>
</dbReference>
<dbReference type="Gene3D" id="1.10.357.10">
    <property type="entry name" value="Tetracycline Repressor, domain 2"/>
    <property type="match status" value="1"/>
</dbReference>
<dbReference type="RefSeq" id="WP_310308258.1">
    <property type="nucleotide sequence ID" value="NZ_BAAAXB010000001.1"/>
</dbReference>
<dbReference type="Proteomes" id="UP001268819">
    <property type="component" value="Unassembled WGS sequence"/>
</dbReference>